<dbReference type="Pfam" id="PF07586">
    <property type="entry name" value="HXXSHH"/>
    <property type="match status" value="1"/>
</dbReference>
<dbReference type="AlphaFoldDB" id="A0A3D3R5B3"/>
<comment type="caution">
    <text evidence="1">The sequence shown here is derived from an EMBL/GenBank/DDBJ whole genome shotgun (WGS) entry which is preliminary data.</text>
</comment>
<dbReference type="EMBL" id="DQAY01000078">
    <property type="protein sequence ID" value="HCO24054.1"/>
    <property type="molecule type" value="Genomic_DNA"/>
</dbReference>
<dbReference type="InterPro" id="IPR011447">
    <property type="entry name" value="DUF1552"/>
</dbReference>
<reference evidence="1 2" key="1">
    <citation type="journal article" date="2018" name="Nat. Biotechnol.">
        <title>A standardized bacterial taxonomy based on genome phylogeny substantially revises the tree of life.</title>
        <authorList>
            <person name="Parks D.H."/>
            <person name="Chuvochina M."/>
            <person name="Waite D.W."/>
            <person name="Rinke C."/>
            <person name="Skarshewski A."/>
            <person name="Chaumeil P.A."/>
            <person name="Hugenholtz P."/>
        </authorList>
    </citation>
    <scope>NUCLEOTIDE SEQUENCE [LARGE SCALE GENOMIC DNA]</scope>
    <source>
        <strain evidence="1">UBA9375</strain>
    </source>
</reference>
<proteinExistence type="predicted"/>
<evidence type="ECO:0000313" key="1">
    <source>
        <dbReference type="EMBL" id="HCO24054.1"/>
    </source>
</evidence>
<accession>A0A3D3R5B3</accession>
<sequence>MTKNQQFKTSTSVLTRRHFLRGAGVTLALPVLECRAQTKPISSGKDTAPQRMLLISNNLGVLPGPFFPKTSGADYQLSPYLKELKTYANDFTVFSGLSHPACEGGHSTENCFLTGARHPTSSGFRNTISLDQYAAEHLGRQTRFATLNLGVNIDKANRSLSWTRDGVLLPAEDSPAHLFRKMFIQGSDAKVKQRLQALKRRESILDAVSDSTQQYSRALGQNDRRRLDQYFTSIRELEQRLVTSGEWEQNPKPKVDQQLPQDIVDRGLLFDKFEQMLMMAALALQSDSTRIVTLMVDAFATPVFQLQEDEKSSTGYHPLSHHGMRPDHLAQLEKADRRQMSLLLQLFERLTEVQAESGRLLDSTMVLYGSNMGDANTHDNTNLPVLLAGGGFRHGQHLAFNREQNSPLCNLYVSMLQQLGVESDQFGSSSGTLNGLKS</sequence>
<dbReference type="Proteomes" id="UP000263642">
    <property type="component" value="Unassembled WGS sequence"/>
</dbReference>
<name>A0A3D3R5B3_9PLAN</name>
<evidence type="ECO:0008006" key="3">
    <source>
        <dbReference type="Google" id="ProtNLM"/>
    </source>
</evidence>
<protein>
    <recommendedName>
        <fullName evidence="3">DUF1552 domain-containing protein</fullName>
    </recommendedName>
</protein>
<organism evidence="1 2">
    <name type="scientific">Gimesia maris</name>
    <dbReference type="NCBI Taxonomy" id="122"/>
    <lineage>
        <taxon>Bacteria</taxon>
        <taxon>Pseudomonadati</taxon>
        <taxon>Planctomycetota</taxon>
        <taxon>Planctomycetia</taxon>
        <taxon>Planctomycetales</taxon>
        <taxon>Planctomycetaceae</taxon>
        <taxon>Gimesia</taxon>
    </lineage>
</organism>
<evidence type="ECO:0000313" key="2">
    <source>
        <dbReference type="Proteomes" id="UP000263642"/>
    </source>
</evidence>
<gene>
    <name evidence="1" type="ORF">DIT97_13780</name>
</gene>